<evidence type="ECO:0000313" key="5">
    <source>
        <dbReference type="Proteomes" id="UP000886653"/>
    </source>
</evidence>
<sequence>MATSPGQDKEFEVDYIIRHQFKPHHGRWEYLVKWKDYTAEYNTWEPKENLEHTNAFHEFINKSGSRNSQRKSAIVDNSPDQPLISSSNLKMRLSIEDQLKDSLISMFDSEIRLLSACRQAVNYDESMLGILKGANIVIWGSRATDRLYSCSKDKLQPNTVEFETLALWYSLIAAGGTRVKFGLLNHRLRGPGSIRLEAVTANKVQHLFIHRSLLNEIKRLKGLVELVKQPNYVSIYAFGQLSDLPLPTPILIQPIMMLGTVLIPTYNSILSHNTLTTKPFQLFHALQHDNNLSQLFIHPITACLLHNKYLESMGTEDHVLQCQRNAIGQLLIDLDPPVSIRQEELEGVECALLKCDLDEEEDGMEWTETDEVEGIVKALNEIRQVLHGTIRRFVMVVEDKSRWLSNLNGGIVDMIEVMSISEATEYFARTGQLMK</sequence>
<name>A0A9P6NBW7_9BASI</name>
<evidence type="ECO:0000259" key="3">
    <source>
        <dbReference type="PROSITE" id="PS50013"/>
    </source>
</evidence>
<dbReference type="SMART" id="SM00298">
    <property type="entry name" value="CHROMO"/>
    <property type="match status" value="1"/>
</dbReference>
<dbReference type="GO" id="GO:0005634">
    <property type="term" value="C:nucleus"/>
    <property type="evidence" value="ECO:0007669"/>
    <property type="project" value="UniProtKB-SubCell"/>
</dbReference>
<dbReference type="InterPro" id="IPR023780">
    <property type="entry name" value="Chromo_domain"/>
</dbReference>
<dbReference type="InterPro" id="IPR023779">
    <property type="entry name" value="Chromodomain_CS"/>
</dbReference>
<keyword evidence="2" id="KW-0539">Nucleus</keyword>
<dbReference type="PANTHER" id="PTHR22812">
    <property type="entry name" value="CHROMOBOX PROTEIN"/>
    <property type="match status" value="1"/>
</dbReference>
<comment type="subcellular location">
    <subcellularLocation>
        <location evidence="1">Nucleus</location>
    </subcellularLocation>
</comment>
<dbReference type="Gene3D" id="2.40.50.40">
    <property type="match status" value="1"/>
</dbReference>
<dbReference type="InterPro" id="IPR000953">
    <property type="entry name" value="Chromo/chromo_shadow_dom"/>
</dbReference>
<dbReference type="CDD" id="cd00024">
    <property type="entry name" value="CD_CSD"/>
    <property type="match status" value="1"/>
</dbReference>
<evidence type="ECO:0000256" key="1">
    <source>
        <dbReference type="ARBA" id="ARBA00004123"/>
    </source>
</evidence>
<evidence type="ECO:0000256" key="2">
    <source>
        <dbReference type="ARBA" id="ARBA00023242"/>
    </source>
</evidence>
<evidence type="ECO:0000313" key="4">
    <source>
        <dbReference type="EMBL" id="KAG0142767.1"/>
    </source>
</evidence>
<dbReference type="InterPro" id="IPR051219">
    <property type="entry name" value="Heterochromatin_chromo-domain"/>
</dbReference>
<accession>A0A9P6NBW7</accession>
<comment type="caution">
    <text evidence="4">The sequence shown here is derived from an EMBL/GenBank/DDBJ whole genome shotgun (WGS) entry which is preliminary data.</text>
</comment>
<dbReference type="InterPro" id="IPR016197">
    <property type="entry name" value="Chromo-like_dom_sf"/>
</dbReference>
<dbReference type="GO" id="GO:0006338">
    <property type="term" value="P:chromatin remodeling"/>
    <property type="evidence" value="ECO:0007669"/>
    <property type="project" value="UniProtKB-ARBA"/>
</dbReference>
<feature type="domain" description="Chromo" evidence="3">
    <location>
        <begin position="11"/>
        <end position="71"/>
    </location>
</feature>
<dbReference type="OrthoDB" id="2507226at2759"/>
<protein>
    <recommendedName>
        <fullName evidence="3">Chromo domain-containing protein</fullName>
    </recommendedName>
</protein>
<dbReference type="AlphaFoldDB" id="A0A9P6NBW7"/>
<dbReference type="Pfam" id="PF00385">
    <property type="entry name" value="Chromo"/>
    <property type="match status" value="1"/>
</dbReference>
<dbReference type="PROSITE" id="PS50013">
    <property type="entry name" value="CHROMO_2"/>
    <property type="match status" value="1"/>
</dbReference>
<reference evidence="4" key="1">
    <citation type="submission" date="2013-11" db="EMBL/GenBank/DDBJ databases">
        <title>Genome sequence of the fusiform rust pathogen reveals effectors for host alternation and coevolution with pine.</title>
        <authorList>
            <consortium name="DOE Joint Genome Institute"/>
            <person name="Smith K."/>
            <person name="Pendleton A."/>
            <person name="Kubisiak T."/>
            <person name="Anderson C."/>
            <person name="Salamov A."/>
            <person name="Aerts A."/>
            <person name="Riley R."/>
            <person name="Clum A."/>
            <person name="Lindquist E."/>
            <person name="Ence D."/>
            <person name="Campbell M."/>
            <person name="Kronenberg Z."/>
            <person name="Feau N."/>
            <person name="Dhillon B."/>
            <person name="Hamelin R."/>
            <person name="Burleigh J."/>
            <person name="Smith J."/>
            <person name="Yandell M."/>
            <person name="Nelson C."/>
            <person name="Grigoriev I."/>
            <person name="Davis J."/>
        </authorList>
    </citation>
    <scope>NUCLEOTIDE SEQUENCE</scope>
    <source>
        <strain evidence="4">G11</strain>
    </source>
</reference>
<organism evidence="4 5">
    <name type="scientific">Cronartium quercuum f. sp. fusiforme G11</name>
    <dbReference type="NCBI Taxonomy" id="708437"/>
    <lineage>
        <taxon>Eukaryota</taxon>
        <taxon>Fungi</taxon>
        <taxon>Dikarya</taxon>
        <taxon>Basidiomycota</taxon>
        <taxon>Pucciniomycotina</taxon>
        <taxon>Pucciniomycetes</taxon>
        <taxon>Pucciniales</taxon>
        <taxon>Coleosporiaceae</taxon>
        <taxon>Cronartium</taxon>
    </lineage>
</organism>
<keyword evidence="5" id="KW-1185">Reference proteome</keyword>
<dbReference type="Proteomes" id="UP000886653">
    <property type="component" value="Unassembled WGS sequence"/>
</dbReference>
<dbReference type="SUPFAM" id="SSF54160">
    <property type="entry name" value="Chromo domain-like"/>
    <property type="match status" value="1"/>
</dbReference>
<dbReference type="PROSITE" id="PS00598">
    <property type="entry name" value="CHROMO_1"/>
    <property type="match status" value="1"/>
</dbReference>
<gene>
    <name evidence="4" type="ORF">CROQUDRAFT_673344</name>
</gene>
<proteinExistence type="predicted"/>
<dbReference type="EMBL" id="MU167338">
    <property type="protein sequence ID" value="KAG0142767.1"/>
    <property type="molecule type" value="Genomic_DNA"/>
</dbReference>